<dbReference type="Pfam" id="PF13472">
    <property type="entry name" value="Lipase_GDSL_2"/>
    <property type="match status" value="1"/>
</dbReference>
<dbReference type="Gene3D" id="3.40.50.1110">
    <property type="entry name" value="SGNH hydrolase"/>
    <property type="match status" value="1"/>
</dbReference>
<feature type="signal peptide" evidence="1">
    <location>
        <begin position="1"/>
        <end position="19"/>
    </location>
</feature>
<dbReference type="KEGG" id="bze:COCCADRAFT_84090"/>
<name>W6YEU9_COCC2</name>
<dbReference type="eggNOG" id="ENOG502S5SG">
    <property type="taxonomic scope" value="Eukaryota"/>
</dbReference>
<dbReference type="InterPro" id="IPR037459">
    <property type="entry name" value="RhgT-like"/>
</dbReference>
<dbReference type="InterPro" id="IPR036514">
    <property type="entry name" value="SGNH_hydro_sf"/>
</dbReference>
<dbReference type="Proteomes" id="UP000053841">
    <property type="component" value="Unassembled WGS sequence"/>
</dbReference>
<evidence type="ECO:0000259" key="2">
    <source>
        <dbReference type="Pfam" id="PF13472"/>
    </source>
</evidence>
<dbReference type="HOGENOM" id="CLU_065859_1_0_1"/>
<feature type="chain" id="PRO_5004885722" evidence="1">
    <location>
        <begin position="20"/>
        <end position="255"/>
    </location>
</feature>
<dbReference type="SUPFAM" id="SSF52266">
    <property type="entry name" value="SGNH hydrolase"/>
    <property type="match status" value="1"/>
</dbReference>
<dbReference type="GeneID" id="19151699"/>
<dbReference type="AlphaFoldDB" id="W6YEU9"/>
<dbReference type="PANTHER" id="PTHR43695:SF2">
    <property type="entry name" value="PUTATIVE (AFU_ORTHOLOGUE AFUA_2G17250)-RELATED"/>
    <property type="match status" value="1"/>
</dbReference>
<protein>
    <submittedName>
        <fullName evidence="3">Carbohydrate esterase family 12 protein</fullName>
    </submittedName>
</protein>
<dbReference type="PANTHER" id="PTHR43695">
    <property type="entry name" value="PUTATIVE (AFU_ORTHOLOGUE AFUA_2G17250)-RELATED"/>
    <property type="match status" value="1"/>
</dbReference>
<dbReference type="RefSeq" id="XP_007707769.1">
    <property type="nucleotide sequence ID" value="XM_007709579.1"/>
</dbReference>
<proteinExistence type="predicted"/>
<feature type="domain" description="SGNH hydrolase-type esterase" evidence="2">
    <location>
        <begin position="34"/>
        <end position="215"/>
    </location>
</feature>
<sequence length="255" mass="27678">MRFTLISLLPLSLAAPSSLVRDAAIKPIYWLLAGDSTTATSGGWGDAFLSKTVAPGSSGKNYGHSGATTASFRAGGDWGRVINDISAHKQDYKVYVTIQFGHNDQKETSGVSPAQYRTNLATFASEVKNSGAIPILVTPLTRRTFNTTTDRVIKNLARESALTIDVATSSNLHFIDLNKASTAYVNAIGQAGADTYNWVGNGSTARDRTHLNPWGEVVFGRMVSDLLVEKYTWEFKEWTVGNETLSRLIREGKLA</sequence>
<dbReference type="CDD" id="cd01821">
    <property type="entry name" value="Rhamnogalacturan_acetylesterase_like"/>
    <property type="match status" value="1"/>
</dbReference>
<dbReference type="InterPro" id="IPR013830">
    <property type="entry name" value="SGNH_hydro"/>
</dbReference>
<dbReference type="OrthoDB" id="5041285at2759"/>
<dbReference type="STRING" id="930089.W6YEU9"/>
<evidence type="ECO:0000313" key="4">
    <source>
        <dbReference type="Proteomes" id="UP000053841"/>
    </source>
</evidence>
<gene>
    <name evidence="3" type="ORF">COCCADRAFT_84090</name>
</gene>
<evidence type="ECO:0000256" key="1">
    <source>
        <dbReference type="SAM" id="SignalP"/>
    </source>
</evidence>
<evidence type="ECO:0000313" key="3">
    <source>
        <dbReference type="EMBL" id="EUC38022.1"/>
    </source>
</evidence>
<reference evidence="3 4" key="1">
    <citation type="journal article" date="2013" name="PLoS Genet.">
        <title>Comparative genome structure, secondary metabolite, and effector coding capacity across Cochliobolus pathogens.</title>
        <authorList>
            <person name="Condon B.J."/>
            <person name="Leng Y."/>
            <person name="Wu D."/>
            <person name="Bushley K.E."/>
            <person name="Ohm R.A."/>
            <person name="Otillar R."/>
            <person name="Martin J."/>
            <person name="Schackwitz W."/>
            <person name="Grimwood J."/>
            <person name="MohdZainudin N."/>
            <person name="Xue C."/>
            <person name="Wang R."/>
            <person name="Manning V.A."/>
            <person name="Dhillon B."/>
            <person name="Tu Z.J."/>
            <person name="Steffenson B.J."/>
            <person name="Salamov A."/>
            <person name="Sun H."/>
            <person name="Lowry S."/>
            <person name="LaButti K."/>
            <person name="Han J."/>
            <person name="Copeland A."/>
            <person name="Lindquist E."/>
            <person name="Barry K."/>
            <person name="Schmutz J."/>
            <person name="Baker S.E."/>
            <person name="Ciuffetti L.M."/>
            <person name="Grigoriev I.V."/>
            <person name="Zhong S."/>
            <person name="Turgeon B.G."/>
        </authorList>
    </citation>
    <scope>NUCLEOTIDE SEQUENCE [LARGE SCALE GENOMIC DNA]</scope>
    <source>
        <strain evidence="3 4">26-R-13</strain>
    </source>
</reference>
<accession>W6YEU9</accession>
<keyword evidence="1" id="KW-0732">Signal</keyword>
<dbReference type="GO" id="GO:0016787">
    <property type="term" value="F:hydrolase activity"/>
    <property type="evidence" value="ECO:0007669"/>
    <property type="project" value="InterPro"/>
</dbReference>
<organism evidence="3 4">
    <name type="scientific">Cochliobolus carbonum (strain 26-R-13)</name>
    <name type="common">Maize leaf spot fungus</name>
    <name type="synonym">Bipolaris zeicola</name>
    <dbReference type="NCBI Taxonomy" id="930089"/>
    <lineage>
        <taxon>Eukaryota</taxon>
        <taxon>Fungi</taxon>
        <taxon>Dikarya</taxon>
        <taxon>Ascomycota</taxon>
        <taxon>Pezizomycotina</taxon>
        <taxon>Dothideomycetes</taxon>
        <taxon>Pleosporomycetidae</taxon>
        <taxon>Pleosporales</taxon>
        <taxon>Pleosporineae</taxon>
        <taxon>Pleosporaceae</taxon>
        <taxon>Bipolaris</taxon>
    </lineage>
</organism>
<dbReference type="EMBL" id="KI964546">
    <property type="protein sequence ID" value="EUC38022.1"/>
    <property type="molecule type" value="Genomic_DNA"/>
</dbReference>
<keyword evidence="4" id="KW-1185">Reference proteome</keyword>